<protein>
    <recommendedName>
        <fullName evidence="1">Uroporphyrinogen decarboxylase (URO-D) domain-containing protein</fullName>
    </recommendedName>
</protein>
<keyword evidence="3" id="KW-1185">Reference proteome</keyword>
<dbReference type="Gene3D" id="3.20.20.210">
    <property type="match status" value="1"/>
</dbReference>
<feature type="domain" description="Uroporphyrinogen decarboxylase (URO-D)" evidence="1">
    <location>
        <begin position="152"/>
        <end position="318"/>
    </location>
</feature>
<dbReference type="PANTHER" id="PTHR47099">
    <property type="entry name" value="METHYLCOBAMIDE:COM METHYLTRANSFERASE MTBA"/>
    <property type="match status" value="1"/>
</dbReference>
<dbReference type="PANTHER" id="PTHR47099:SF1">
    <property type="entry name" value="METHYLCOBAMIDE:COM METHYLTRANSFERASE MTBA"/>
    <property type="match status" value="1"/>
</dbReference>
<dbReference type="InterPro" id="IPR038071">
    <property type="entry name" value="UROD/MetE-like_sf"/>
</dbReference>
<accession>A0ABY5VLL8</accession>
<dbReference type="Proteomes" id="UP001060164">
    <property type="component" value="Chromosome"/>
</dbReference>
<dbReference type="Pfam" id="PF01208">
    <property type="entry name" value="URO-D"/>
    <property type="match status" value="1"/>
</dbReference>
<name>A0ABY5VLL8_9FIRM</name>
<reference evidence="2" key="1">
    <citation type="journal article" date="2022" name="Cell">
        <title>Design, construction, and in vivo augmentation of a complex gut microbiome.</title>
        <authorList>
            <person name="Cheng A.G."/>
            <person name="Ho P.Y."/>
            <person name="Aranda-Diaz A."/>
            <person name="Jain S."/>
            <person name="Yu F.B."/>
            <person name="Meng X."/>
            <person name="Wang M."/>
            <person name="Iakiviak M."/>
            <person name="Nagashima K."/>
            <person name="Zhao A."/>
            <person name="Murugkar P."/>
            <person name="Patil A."/>
            <person name="Atabakhsh K."/>
            <person name="Weakley A."/>
            <person name="Yan J."/>
            <person name="Brumbaugh A.R."/>
            <person name="Higginbottom S."/>
            <person name="Dimas A."/>
            <person name="Shiver A.L."/>
            <person name="Deutschbauer A."/>
            <person name="Neff N."/>
            <person name="Sonnenburg J.L."/>
            <person name="Huang K.C."/>
            <person name="Fischbach M.A."/>
        </authorList>
    </citation>
    <scope>NUCLEOTIDE SEQUENCE</scope>
    <source>
        <strain evidence="2">DSM 19829</strain>
    </source>
</reference>
<dbReference type="InterPro" id="IPR000257">
    <property type="entry name" value="Uroporphyrinogen_deCOase"/>
</dbReference>
<proteinExistence type="predicted"/>
<dbReference type="RefSeq" id="WP_169579908.1">
    <property type="nucleotide sequence ID" value="NZ_CABLBR010000004.1"/>
</dbReference>
<evidence type="ECO:0000313" key="2">
    <source>
        <dbReference type="EMBL" id="UWP61197.1"/>
    </source>
</evidence>
<gene>
    <name evidence="2" type="ORF">NQ502_09300</name>
</gene>
<dbReference type="InterPro" id="IPR052024">
    <property type="entry name" value="Methanogen_methyltrans"/>
</dbReference>
<sequence length="351" mass="40311">MISSKKNFIIESRMVPQPCALQKFPYPISQKENYKLCMEHKLPYWVPMKDIDNGMTFCPHDLDRPAFGTDGTDWFGVSWTYVDQVGGQMVTPDTFILEKPSQWREKLIFPDLDQMDFTVGAQEARAKIDPSKITGYVMQDGLFERLLSLCPAEESLSWLLEEPEDAAEFFEAVADYKIALIEKLFREWAPFDLLINSDDWGTQISTFMAPSVFEKLLLPPMKRIADKVHELGLYWDCHSCGKTETLVPYMVELGFNFWEAQGMNDLKAVKKKYGNQLAIQCTLDPYVLQDPEITEEEVRSYVRRVIDDLGEGGGLILAFKALTPMVYTAVTTEIFEYSSKKYARERAGMKK</sequence>
<evidence type="ECO:0000259" key="1">
    <source>
        <dbReference type="Pfam" id="PF01208"/>
    </source>
</evidence>
<dbReference type="EMBL" id="CP102290">
    <property type="protein sequence ID" value="UWP61197.1"/>
    <property type="molecule type" value="Genomic_DNA"/>
</dbReference>
<dbReference type="SUPFAM" id="SSF51726">
    <property type="entry name" value="UROD/MetE-like"/>
    <property type="match status" value="1"/>
</dbReference>
<organism evidence="2 3">
    <name type="scientific">Ruminococcus gauvreauii</name>
    <dbReference type="NCBI Taxonomy" id="438033"/>
    <lineage>
        <taxon>Bacteria</taxon>
        <taxon>Bacillati</taxon>
        <taxon>Bacillota</taxon>
        <taxon>Clostridia</taxon>
        <taxon>Eubacteriales</taxon>
        <taxon>Oscillospiraceae</taxon>
        <taxon>Ruminococcus</taxon>
    </lineage>
</organism>
<evidence type="ECO:0000313" key="3">
    <source>
        <dbReference type="Proteomes" id="UP001060164"/>
    </source>
</evidence>